<feature type="region of interest" description="Disordered" evidence="1">
    <location>
        <begin position="73"/>
        <end position="94"/>
    </location>
</feature>
<sequence length="196" mass="21794">MRNDSANPYDEQNRSRDSRPATDDKRVHSDIQDSEQDREKLKPEETIIELPDVKDIPGQEFINPAPLGMLADTTISSADEEGEGLFDDDEEDETDLVMGTEADVSAEERRLLERSETYLPTRDEDRLQQAAMDNTDFDGEALNEASFGEEQTGADLDVPGAADATRTDAMGQGDEENQHYSLGSGENDLNEQRPQP</sequence>
<feature type="region of interest" description="Disordered" evidence="1">
    <location>
        <begin position="1"/>
        <end position="46"/>
    </location>
</feature>
<proteinExistence type="predicted"/>
<feature type="compositionally biased region" description="Basic and acidic residues" evidence="1">
    <location>
        <begin position="11"/>
        <end position="46"/>
    </location>
</feature>
<evidence type="ECO:0000256" key="1">
    <source>
        <dbReference type="SAM" id="MobiDB-lite"/>
    </source>
</evidence>
<accession>A0ABP8GGM3</accession>
<dbReference type="Proteomes" id="UP001501725">
    <property type="component" value="Unassembled WGS sequence"/>
</dbReference>
<protein>
    <submittedName>
        <fullName evidence="2">Uncharacterized protein</fullName>
    </submittedName>
</protein>
<keyword evidence="3" id="KW-1185">Reference proteome</keyword>
<dbReference type="EMBL" id="BAABGY010000005">
    <property type="protein sequence ID" value="GAA4323958.1"/>
    <property type="molecule type" value="Genomic_DNA"/>
</dbReference>
<evidence type="ECO:0000313" key="3">
    <source>
        <dbReference type="Proteomes" id="UP001501725"/>
    </source>
</evidence>
<reference evidence="3" key="1">
    <citation type="journal article" date="2019" name="Int. J. Syst. Evol. Microbiol.">
        <title>The Global Catalogue of Microorganisms (GCM) 10K type strain sequencing project: providing services to taxonomists for standard genome sequencing and annotation.</title>
        <authorList>
            <consortium name="The Broad Institute Genomics Platform"/>
            <consortium name="The Broad Institute Genome Sequencing Center for Infectious Disease"/>
            <person name="Wu L."/>
            <person name="Ma J."/>
        </authorList>
    </citation>
    <scope>NUCLEOTIDE SEQUENCE [LARGE SCALE GENOMIC DNA]</scope>
    <source>
        <strain evidence="3">JCM 17919</strain>
    </source>
</reference>
<gene>
    <name evidence="2" type="ORF">GCM10023184_11040</name>
</gene>
<feature type="compositionally biased region" description="Acidic residues" evidence="1">
    <location>
        <begin position="78"/>
        <end position="94"/>
    </location>
</feature>
<comment type="caution">
    <text evidence="2">The sequence shown here is derived from an EMBL/GenBank/DDBJ whole genome shotgun (WGS) entry which is preliminary data.</text>
</comment>
<feature type="region of interest" description="Disordered" evidence="1">
    <location>
        <begin position="116"/>
        <end position="196"/>
    </location>
</feature>
<name>A0ABP8GGM3_9BACT</name>
<evidence type="ECO:0000313" key="2">
    <source>
        <dbReference type="EMBL" id="GAA4323958.1"/>
    </source>
</evidence>
<dbReference type="RefSeq" id="WP_345254043.1">
    <property type="nucleotide sequence ID" value="NZ_BAABGY010000005.1"/>
</dbReference>
<organism evidence="2 3">
    <name type="scientific">Flaviaesturariibacter amylovorans</name>
    <dbReference type="NCBI Taxonomy" id="1084520"/>
    <lineage>
        <taxon>Bacteria</taxon>
        <taxon>Pseudomonadati</taxon>
        <taxon>Bacteroidota</taxon>
        <taxon>Chitinophagia</taxon>
        <taxon>Chitinophagales</taxon>
        <taxon>Chitinophagaceae</taxon>
        <taxon>Flaviaestuariibacter</taxon>
    </lineage>
</organism>
<feature type="compositionally biased region" description="Basic and acidic residues" evidence="1">
    <location>
        <begin position="116"/>
        <end position="127"/>
    </location>
</feature>